<reference evidence="4 5" key="1">
    <citation type="submission" date="2023-06" db="EMBL/GenBank/DDBJ databases">
        <title>Black Yeasts Isolated from many extreme environments.</title>
        <authorList>
            <person name="Coleine C."/>
            <person name="Stajich J.E."/>
            <person name="Selbmann L."/>
        </authorList>
    </citation>
    <scope>NUCLEOTIDE SEQUENCE [LARGE SCALE GENOMIC DNA]</scope>
    <source>
        <strain evidence="4 5">CCFEE 5887</strain>
    </source>
</reference>
<dbReference type="GO" id="GO:0050163">
    <property type="term" value="F:oxaloacetate tautomerase activity"/>
    <property type="evidence" value="ECO:0007669"/>
    <property type="project" value="UniProtKB-ARBA"/>
</dbReference>
<feature type="domain" description="Fumarylacetoacetase-like C-terminal" evidence="3">
    <location>
        <begin position="79"/>
        <end position="288"/>
    </location>
</feature>
<evidence type="ECO:0000256" key="2">
    <source>
        <dbReference type="ARBA" id="ARBA00022723"/>
    </source>
</evidence>
<name>A0AAV9PSF2_9PEZI</name>
<gene>
    <name evidence="4" type="ORF">LTR25_011001</name>
</gene>
<accession>A0AAV9PSF2</accession>
<dbReference type="InterPro" id="IPR036663">
    <property type="entry name" value="Fumarylacetoacetase_C_sf"/>
</dbReference>
<keyword evidence="2" id="KW-0479">Metal-binding</keyword>
<evidence type="ECO:0000256" key="1">
    <source>
        <dbReference type="ARBA" id="ARBA00010211"/>
    </source>
</evidence>
<organism evidence="4 5">
    <name type="scientific">Vermiconidia calcicola</name>
    <dbReference type="NCBI Taxonomy" id="1690605"/>
    <lineage>
        <taxon>Eukaryota</taxon>
        <taxon>Fungi</taxon>
        <taxon>Dikarya</taxon>
        <taxon>Ascomycota</taxon>
        <taxon>Pezizomycotina</taxon>
        <taxon>Dothideomycetes</taxon>
        <taxon>Dothideomycetidae</taxon>
        <taxon>Mycosphaerellales</taxon>
        <taxon>Extremaceae</taxon>
        <taxon>Vermiconidia</taxon>
    </lineage>
</organism>
<dbReference type="SUPFAM" id="SSF56529">
    <property type="entry name" value="FAH"/>
    <property type="match status" value="1"/>
</dbReference>
<dbReference type="FunFam" id="3.90.850.10:FF:000002">
    <property type="entry name" value="2-hydroxyhepta-2,4-diene-1,7-dioate isomerase"/>
    <property type="match status" value="1"/>
</dbReference>
<dbReference type="AlphaFoldDB" id="A0AAV9PSF2"/>
<dbReference type="GO" id="GO:0006107">
    <property type="term" value="P:oxaloacetate metabolic process"/>
    <property type="evidence" value="ECO:0007669"/>
    <property type="project" value="UniProtKB-ARBA"/>
</dbReference>
<protein>
    <recommendedName>
        <fullName evidence="3">Fumarylacetoacetase-like C-terminal domain-containing protein</fullName>
    </recommendedName>
</protein>
<evidence type="ECO:0000313" key="4">
    <source>
        <dbReference type="EMBL" id="KAK5527678.1"/>
    </source>
</evidence>
<dbReference type="Pfam" id="PF01557">
    <property type="entry name" value="FAA_hydrolase"/>
    <property type="match status" value="1"/>
</dbReference>
<evidence type="ECO:0000259" key="3">
    <source>
        <dbReference type="Pfam" id="PF01557"/>
    </source>
</evidence>
<sequence>MSPQWSNLIRFVSGGRDYYGDAILSSDKTADDVVDLAKSSKLRARVVEDDPLTVGKVSQKELLVETLLAPLTKAQVPVIRCIGLNYVKHIEEVGRNPPTYPPLFIKPSTSLAGYKQDVRVPKLAQKTTDYEGELTIVIGKSARDIPESEALDHVAGYVVSNDVSCREWQKDRAFGPAGGQWCFSKGFDDWAPIGPVVVSPKVLRDASSLNLTTMVNGEMKQHSNTSDLLFGVKKLVAFCSQGTTLETGSLIMTGTPSGVVSGMENQVFLKDGDVVHVKIDGLGSISNVMKFV</sequence>
<dbReference type="InterPro" id="IPR011234">
    <property type="entry name" value="Fumarylacetoacetase-like_C"/>
</dbReference>
<proteinExistence type="inferred from homology"/>
<dbReference type="Gene3D" id="3.90.850.10">
    <property type="entry name" value="Fumarylacetoacetase-like, C-terminal domain"/>
    <property type="match status" value="1"/>
</dbReference>
<dbReference type="PANTHER" id="PTHR11820">
    <property type="entry name" value="ACYLPYRUVASE"/>
    <property type="match status" value="1"/>
</dbReference>
<evidence type="ECO:0000313" key="5">
    <source>
        <dbReference type="Proteomes" id="UP001345827"/>
    </source>
</evidence>
<comment type="similarity">
    <text evidence="1">Belongs to the FAH family.</text>
</comment>
<dbReference type="GO" id="GO:0046872">
    <property type="term" value="F:metal ion binding"/>
    <property type="evidence" value="ECO:0007669"/>
    <property type="project" value="UniProtKB-KW"/>
</dbReference>
<dbReference type="Proteomes" id="UP001345827">
    <property type="component" value="Unassembled WGS sequence"/>
</dbReference>
<keyword evidence="5" id="KW-1185">Reference proteome</keyword>
<dbReference type="PANTHER" id="PTHR11820:SF100">
    <property type="entry name" value="FUMARYLACETOACETATE HYDROLASE FAMILY PROTEIN (AFU_ORTHOLOGUE AFUA_4G01490)"/>
    <property type="match status" value="1"/>
</dbReference>
<comment type="caution">
    <text evidence="4">The sequence shown here is derived from an EMBL/GenBank/DDBJ whole genome shotgun (WGS) entry which is preliminary data.</text>
</comment>
<dbReference type="EMBL" id="JAXLQG010000037">
    <property type="protein sequence ID" value="KAK5527678.1"/>
    <property type="molecule type" value="Genomic_DNA"/>
</dbReference>